<name>A0A4Q5M589_9BACT</name>
<keyword evidence="4" id="KW-1185">Reference proteome</keyword>
<feature type="chain" id="PRO_5020519349" description="TMF family protein" evidence="2">
    <location>
        <begin position="20"/>
        <end position="328"/>
    </location>
</feature>
<comment type="caution">
    <text evidence="3">The sequence shown here is derived from an EMBL/GenBank/DDBJ whole genome shotgun (WGS) entry which is preliminary data.</text>
</comment>
<feature type="coiled-coil region" evidence="1">
    <location>
        <begin position="289"/>
        <end position="326"/>
    </location>
</feature>
<gene>
    <name evidence="3" type="ORF">EWM59_03705</name>
</gene>
<keyword evidence="1" id="KW-0175">Coiled coil</keyword>
<keyword evidence="2" id="KW-0732">Signal</keyword>
<organism evidence="3 4">
    <name type="scientific">Emticicia agri</name>
    <dbReference type="NCBI Taxonomy" id="2492393"/>
    <lineage>
        <taxon>Bacteria</taxon>
        <taxon>Pseudomonadati</taxon>
        <taxon>Bacteroidota</taxon>
        <taxon>Cytophagia</taxon>
        <taxon>Cytophagales</taxon>
        <taxon>Leadbetterellaceae</taxon>
        <taxon>Emticicia</taxon>
    </lineage>
</organism>
<dbReference type="EMBL" id="SEWF01000004">
    <property type="protein sequence ID" value="RYU97027.1"/>
    <property type="molecule type" value="Genomic_DNA"/>
</dbReference>
<evidence type="ECO:0000313" key="4">
    <source>
        <dbReference type="Proteomes" id="UP000293162"/>
    </source>
</evidence>
<protein>
    <recommendedName>
        <fullName evidence="5">TMF family protein</fullName>
    </recommendedName>
</protein>
<evidence type="ECO:0008006" key="5">
    <source>
        <dbReference type="Google" id="ProtNLM"/>
    </source>
</evidence>
<accession>A0A4Q5M589</accession>
<dbReference type="OrthoDB" id="9793307at2"/>
<dbReference type="RefSeq" id="WP_130019603.1">
    <property type="nucleotide sequence ID" value="NZ_SEWF01000004.1"/>
</dbReference>
<evidence type="ECO:0000313" key="3">
    <source>
        <dbReference type="EMBL" id="RYU97027.1"/>
    </source>
</evidence>
<proteinExistence type="predicted"/>
<reference evidence="3 4" key="1">
    <citation type="submission" date="2019-02" db="EMBL/GenBank/DDBJ databases">
        <title>Bacterial novel species Emticicia sp. 17J42-9 isolated from soil.</title>
        <authorList>
            <person name="Jung H.-Y."/>
        </authorList>
    </citation>
    <scope>NUCLEOTIDE SEQUENCE [LARGE SCALE GENOMIC DNA]</scope>
    <source>
        <strain evidence="3 4">17J42-9</strain>
    </source>
</reference>
<feature type="signal peptide" evidence="2">
    <location>
        <begin position="1"/>
        <end position="19"/>
    </location>
</feature>
<evidence type="ECO:0000256" key="2">
    <source>
        <dbReference type="SAM" id="SignalP"/>
    </source>
</evidence>
<sequence>MKKGFLFLLFAIVSTVAQAQDLIKIGADKFLHVTGVWNTSLGQYAGNSISTGNSNTFIGITSGNQNTTGTGNTYLGAVAGRLNVVGNENVSIGLASGYNNTASNNTFMGAYSGNRNTSGNTNTYIGSLSGYNNLTGSNNVFLGANADGYGADSSRLQRAVAIGYNAKVSINDAIVLGDTENSAIKVGIGVHNPQYKLDVKGVVNMRIALNSPALKLNGNEFLATDSNGDFILSSFKFRYKTEAEWSDKVFEENYPLMPFDKVITFVKENKHLPNIPGVKEVIHNGIDVKEQLSKQLEKIEELYLYLNELKEENKALRKEINELKNNRK</sequence>
<evidence type="ECO:0000256" key="1">
    <source>
        <dbReference type="SAM" id="Coils"/>
    </source>
</evidence>
<dbReference type="Proteomes" id="UP000293162">
    <property type="component" value="Unassembled WGS sequence"/>
</dbReference>
<dbReference type="AlphaFoldDB" id="A0A4Q5M589"/>